<dbReference type="InterPro" id="IPR053919">
    <property type="entry name" value="Treslin_N"/>
</dbReference>
<dbReference type="GO" id="GO:0010212">
    <property type="term" value="P:response to ionizing radiation"/>
    <property type="evidence" value="ECO:0007669"/>
    <property type="project" value="InterPro"/>
</dbReference>
<feature type="compositionally biased region" description="Basic and acidic residues" evidence="1">
    <location>
        <begin position="882"/>
        <end position="901"/>
    </location>
</feature>
<dbReference type="RefSeq" id="XP_066930377.1">
    <property type="nucleotide sequence ID" value="XM_067074276.1"/>
</dbReference>
<feature type="compositionally biased region" description="Basic residues" evidence="1">
    <location>
        <begin position="535"/>
        <end position="545"/>
    </location>
</feature>
<feature type="region of interest" description="Disordered" evidence="1">
    <location>
        <begin position="963"/>
        <end position="1028"/>
    </location>
</feature>
<feature type="compositionally biased region" description="Low complexity" evidence="1">
    <location>
        <begin position="517"/>
        <end position="531"/>
    </location>
</feature>
<dbReference type="OrthoDB" id="5812172at2759"/>
<organism evidence="3 4">
    <name type="scientific">Clytia hemisphaerica</name>
    <dbReference type="NCBI Taxonomy" id="252671"/>
    <lineage>
        <taxon>Eukaryota</taxon>
        <taxon>Metazoa</taxon>
        <taxon>Cnidaria</taxon>
        <taxon>Hydrozoa</taxon>
        <taxon>Hydroidolina</taxon>
        <taxon>Leptothecata</taxon>
        <taxon>Obeliida</taxon>
        <taxon>Clytiidae</taxon>
        <taxon>Clytia</taxon>
    </lineage>
</organism>
<feature type="compositionally biased region" description="Basic and acidic residues" evidence="1">
    <location>
        <begin position="1007"/>
        <end position="1022"/>
    </location>
</feature>
<feature type="compositionally biased region" description="Basic and acidic residues" evidence="1">
    <location>
        <begin position="560"/>
        <end position="582"/>
    </location>
</feature>
<dbReference type="EnsemblMetazoa" id="CLYHEMT002862.1">
    <property type="protein sequence ID" value="CLYHEMP002862.1"/>
    <property type="gene ID" value="CLYHEMG002862"/>
</dbReference>
<accession>A0A7M5WQQ6</accession>
<sequence>MAPSCPRIIFLIDRSQFTDPKYALYVHLAALRILVYYAHNSSSQEPKNGVLWGYKFFNSLKQEQKYGCKRYPFLDFTTQHFDVFEKELYSIQTDNDGCSVDLNNFGQNLRITLTDLLADFHWERPELLSPSKKGQALDSIEDVSNFVYLFTLAPRDSELDQYFKLKKKCNQNQLLEKFIPKSLYIKFVRELRIKLNWVESRTFKHTEKLFESSLLKNCLESIDGNLLSLRTITYWWLRTEDVGDKKFADLLSTSCLTKGTKPFPYQEPSNIFTEYTFTINLDNGNSSKILLCPVRSLSYKQCEEVNRNIIFNGVVAKDKLDPRSFTSHQAFFYTFGLTDVEDKFTFLINSTIIQNQVMKITWRPSDVAADIDSVLIPCTHKFGIILPMAFESTDQKKITTRNGITESQLSSEDCAAEDENEDPLSLVLKTKITNWEFGTALVNCIDNWFMYNPNLGFKYAARNIFRKLYKGQIIQNERREENCKQQLLILEKKQKKAKDEAEKLKKEKEKEEEEKQQTNLQSSQQTQQQSNEKQKSKKKTKSRRLKGMSWVRWRLQEYTQRQKEKQHSENPEDKEEKKEEAKEIIELPPPLPVEEFKSQEEMKRYLQLEWESLEAAEFLKHRLVERFVMTPIQFFSSIDENSCQEVSINLLKGLFIKKLKEIRQECEDKEQEIKTRKCLLQVHLLMECGTAMQGHPVVANDEDDNTCDQIVTFLRALIFEESIEFVRNHLKRNFFPYFVERNKELLLDIYEEMMFEIPPSLEDFQKERDKMLNGGETDEEDERSPSPRSILLPSSLTSETSSVCSQQSDRRNTLRRIPSSAISDNSQHKKMISVIPSTSRSLTRSSSNRKLSRRSTSSKQLNKSTSAQPAAPKTPTLKRRHSEILHRQRVPETPEGRQRNDLIWKKQELNRRVSKVDIRMKPIEESPLKDLTSPVKIPTSLLRSNSFSMATRSSPRKFYAVRRLTSSQTKESERDSKEECPEKPRQNIKSILFSNFQSPTSKSVFPPEEKTDNDTTKHELKRSQKTRRNIFSSRSLSEASGADTLSFESTDVTCFSPPRERACKRLRLSISDDNTTSSQTKLPLSDNTMDWLSEIEQNGNNQNNTEDVTTPSLNLSFREAFEELNKQTPDSNTSPSFLKKPFGAMNETVKQSPTIVRAGNEKITVSPLLSVSSIEMLESAPILSPVSKRKKSKNRRTLTMD</sequence>
<keyword evidence="4" id="KW-1185">Reference proteome</keyword>
<dbReference type="GO" id="GO:0006260">
    <property type="term" value="P:DNA replication"/>
    <property type="evidence" value="ECO:0007669"/>
    <property type="project" value="InterPro"/>
</dbReference>
<dbReference type="PANTHER" id="PTHR21556:SF2">
    <property type="entry name" value="TRESLIN"/>
    <property type="match status" value="1"/>
</dbReference>
<evidence type="ECO:0000313" key="4">
    <source>
        <dbReference type="Proteomes" id="UP000594262"/>
    </source>
</evidence>
<dbReference type="GO" id="GO:0005634">
    <property type="term" value="C:nucleus"/>
    <property type="evidence" value="ECO:0007669"/>
    <property type="project" value="InterPro"/>
</dbReference>
<dbReference type="Pfam" id="PF21854">
    <property type="entry name" value="Treslin_N"/>
    <property type="match status" value="1"/>
</dbReference>
<feature type="compositionally biased region" description="Basic and acidic residues" evidence="1">
    <location>
        <begin position="501"/>
        <end position="516"/>
    </location>
</feature>
<dbReference type="PANTHER" id="PTHR21556">
    <property type="entry name" value="TRESLIN"/>
    <property type="match status" value="1"/>
</dbReference>
<dbReference type="GO" id="GO:0003682">
    <property type="term" value="F:chromatin binding"/>
    <property type="evidence" value="ECO:0007669"/>
    <property type="project" value="TreeGrafter"/>
</dbReference>
<feature type="region of interest" description="Disordered" evidence="1">
    <location>
        <begin position="773"/>
        <end position="901"/>
    </location>
</feature>
<dbReference type="InterPro" id="IPR026153">
    <property type="entry name" value="Treslin"/>
</dbReference>
<evidence type="ECO:0000313" key="3">
    <source>
        <dbReference type="EnsemblMetazoa" id="CLYHEMP002862.1"/>
    </source>
</evidence>
<dbReference type="AlphaFoldDB" id="A0A7M5WQQ6"/>
<dbReference type="GO" id="GO:0007095">
    <property type="term" value="P:mitotic G2 DNA damage checkpoint signaling"/>
    <property type="evidence" value="ECO:0007669"/>
    <property type="project" value="TreeGrafter"/>
</dbReference>
<proteinExistence type="predicted"/>
<dbReference type="GO" id="GO:0033314">
    <property type="term" value="P:mitotic DNA replication checkpoint signaling"/>
    <property type="evidence" value="ECO:0007669"/>
    <property type="project" value="InterPro"/>
</dbReference>
<feature type="region of interest" description="Disordered" evidence="1">
    <location>
        <begin position="559"/>
        <end position="582"/>
    </location>
</feature>
<dbReference type="GO" id="GO:0030174">
    <property type="term" value="P:regulation of DNA-templated DNA replication initiation"/>
    <property type="evidence" value="ECO:0007669"/>
    <property type="project" value="TreeGrafter"/>
</dbReference>
<feature type="region of interest" description="Disordered" evidence="1">
    <location>
        <begin position="501"/>
        <end position="545"/>
    </location>
</feature>
<dbReference type="Proteomes" id="UP000594262">
    <property type="component" value="Unplaced"/>
</dbReference>
<feature type="domain" description="Treslin N-terminal" evidence="2">
    <location>
        <begin position="8"/>
        <end position="133"/>
    </location>
</feature>
<protein>
    <recommendedName>
        <fullName evidence="2">Treslin N-terminal domain-containing protein</fullName>
    </recommendedName>
</protein>
<evidence type="ECO:0000259" key="2">
    <source>
        <dbReference type="Pfam" id="PF21854"/>
    </source>
</evidence>
<feature type="compositionally biased region" description="Basic and acidic residues" evidence="1">
    <location>
        <begin position="970"/>
        <end position="985"/>
    </location>
</feature>
<evidence type="ECO:0000256" key="1">
    <source>
        <dbReference type="SAM" id="MobiDB-lite"/>
    </source>
</evidence>
<dbReference type="GeneID" id="136817933"/>
<feature type="compositionally biased region" description="Low complexity" evidence="1">
    <location>
        <begin position="786"/>
        <end position="805"/>
    </location>
</feature>
<feature type="compositionally biased region" description="Polar residues" evidence="1">
    <location>
        <begin position="987"/>
        <end position="1003"/>
    </location>
</feature>
<reference evidence="3" key="1">
    <citation type="submission" date="2021-01" db="UniProtKB">
        <authorList>
            <consortium name="EnsemblMetazoa"/>
        </authorList>
    </citation>
    <scope>IDENTIFICATION</scope>
</reference>
<name>A0A7M5WQQ6_9CNID</name>
<feature type="compositionally biased region" description="Low complexity" evidence="1">
    <location>
        <begin position="837"/>
        <end position="859"/>
    </location>
</feature>